<dbReference type="EMBL" id="CP038639">
    <property type="protein sequence ID" value="QBY56457.1"/>
    <property type="molecule type" value="Genomic_DNA"/>
</dbReference>
<dbReference type="KEGG" id="cox:E0W60_36360"/>
<protein>
    <submittedName>
        <fullName evidence="1">Uncharacterized protein</fullName>
    </submittedName>
</protein>
<evidence type="ECO:0000313" key="2">
    <source>
        <dbReference type="Proteomes" id="UP000295294"/>
    </source>
</evidence>
<proteinExistence type="predicted"/>
<dbReference type="Proteomes" id="UP000295294">
    <property type="component" value="Plasmid unnamed4"/>
</dbReference>
<organism evidence="1 2">
    <name type="scientific">Cupriavidus oxalaticus</name>
    <dbReference type="NCBI Taxonomy" id="96344"/>
    <lineage>
        <taxon>Bacteria</taxon>
        <taxon>Pseudomonadati</taxon>
        <taxon>Pseudomonadota</taxon>
        <taxon>Betaproteobacteria</taxon>
        <taxon>Burkholderiales</taxon>
        <taxon>Burkholderiaceae</taxon>
        <taxon>Cupriavidus</taxon>
    </lineage>
</organism>
<dbReference type="RefSeq" id="WP_135707691.1">
    <property type="nucleotide sequence ID" value="NZ_CP038639.1"/>
</dbReference>
<keyword evidence="1" id="KW-0614">Plasmid</keyword>
<name>A0A4P7LV13_9BURK</name>
<geneLocation type="plasmid" evidence="1">
    <name>unnamed4</name>
</geneLocation>
<sequence>MTAESILWGGSRTPAQGFRSTYLAAERDLIGGRYVTAEVLSNQGMAHGYRLRIVDTDAMARTMAFMMEAHRVAQERRRREAAEKLKF</sequence>
<evidence type="ECO:0000313" key="1">
    <source>
        <dbReference type="EMBL" id="QBY56457.1"/>
    </source>
</evidence>
<accession>A0A4P7LV13</accession>
<reference evidence="1 2" key="1">
    <citation type="submission" date="2019-03" db="EMBL/GenBank/DDBJ databases">
        <title>Efficiently degradation of phenoxyalkanoic acid herbicides by Cupriavidus oxalaticus strain X32.</title>
        <authorList>
            <person name="Sheng X."/>
        </authorList>
    </citation>
    <scope>NUCLEOTIDE SEQUENCE [LARGE SCALE GENOMIC DNA]</scope>
    <source>
        <strain evidence="1 2">X32</strain>
        <plasmid evidence="1 2">unnamed4</plasmid>
    </source>
</reference>
<gene>
    <name evidence="1" type="ORF">E0W60_36360</name>
</gene>
<dbReference type="AlphaFoldDB" id="A0A4P7LV13"/>